<dbReference type="InParanoid" id="B8LCN5"/>
<reference evidence="2 3" key="1">
    <citation type="journal article" date="2004" name="Science">
        <title>The genome of the diatom Thalassiosira pseudonana: ecology, evolution, and metabolism.</title>
        <authorList>
            <person name="Armbrust E.V."/>
            <person name="Berges J.A."/>
            <person name="Bowler C."/>
            <person name="Green B.R."/>
            <person name="Martinez D."/>
            <person name="Putnam N.H."/>
            <person name="Zhou S."/>
            <person name="Allen A.E."/>
            <person name="Apt K.E."/>
            <person name="Bechner M."/>
            <person name="Brzezinski M.A."/>
            <person name="Chaal B.K."/>
            <person name="Chiovitti A."/>
            <person name="Davis A.K."/>
            <person name="Demarest M.S."/>
            <person name="Detter J.C."/>
            <person name="Glavina T."/>
            <person name="Goodstein D."/>
            <person name="Hadi M.Z."/>
            <person name="Hellsten U."/>
            <person name="Hildebrand M."/>
            <person name="Jenkins B.D."/>
            <person name="Jurka J."/>
            <person name="Kapitonov V.V."/>
            <person name="Kroger N."/>
            <person name="Lau W.W."/>
            <person name="Lane T.W."/>
            <person name="Larimer F.W."/>
            <person name="Lippmeier J.C."/>
            <person name="Lucas S."/>
            <person name="Medina M."/>
            <person name="Montsant A."/>
            <person name="Obornik M."/>
            <person name="Parker M.S."/>
            <person name="Palenik B."/>
            <person name="Pazour G.J."/>
            <person name="Richardson P.M."/>
            <person name="Rynearson T.A."/>
            <person name="Saito M.A."/>
            <person name="Schwartz D.C."/>
            <person name="Thamatrakoln K."/>
            <person name="Valentin K."/>
            <person name="Vardi A."/>
            <person name="Wilkerson F.P."/>
            <person name="Rokhsar D.S."/>
        </authorList>
    </citation>
    <scope>NUCLEOTIDE SEQUENCE [LARGE SCALE GENOMIC DNA]</scope>
    <source>
        <strain evidence="2 3">CCMP1335</strain>
    </source>
</reference>
<dbReference type="GeneID" id="7442537"/>
<evidence type="ECO:0000313" key="2">
    <source>
        <dbReference type="EMBL" id="EED86930.1"/>
    </source>
</evidence>
<feature type="chain" id="PRO_5002876862" evidence="1">
    <location>
        <begin position="25"/>
        <end position="142"/>
    </location>
</feature>
<dbReference type="KEGG" id="tps:THAPSDRAFT_10442"/>
<dbReference type="HOGENOM" id="CLU_1819730_0_0_1"/>
<keyword evidence="1" id="KW-0732">Signal</keyword>
<accession>B8LCN5</accession>
<reference evidence="2 3" key="2">
    <citation type="journal article" date="2008" name="Nature">
        <title>The Phaeodactylum genome reveals the evolutionary history of diatom genomes.</title>
        <authorList>
            <person name="Bowler C."/>
            <person name="Allen A.E."/>
            <person name="Badger J.H."/>
            <person name="Grimwood J."/>
            <person name="Jabbari K."/>
            <person name="Kuo A."/>
            <person name="Maheswari U."/>
            <person name="Martens C."/>
            <person name="Maumus F."/>
            <person name="Otillar R.P."/>
            <person name="Rayko E."/>
            <person name="Salamov A."/>
            <person name="Vandepoele K."/>
            <person name="Beszteri B."/>
            <person name="Gruber A."/>
            <person name="Heijde M."/>
            <person name="Katinka M."/>
            <person name="Mock T."/>
            <person name="Valentin K."/>
            <person name="Verret F."/>
            <person name="Berges J.A."/>
            <person name="Brownlee C."/>
            <person name="Cadoret J.P."/>
            <person name="Chiovitti A."/>
            <person name="Choi C.J."/>
            <person name="Coesel S."/>
            <person name="De Martino A."/>
            <person name="Detter J.C."/>
            <person name="Durkin C."/>
            <person name="Falciatore A."/>
            <person name="Fournet J."/>
            <person name="Haruta M."/>
            <person name="Huysman M.J."/>
            <person name="Jenkins B.D."/>
            <person name="Jiroutova K."/>
            <person name="Jorgensen R.E."/>
            <person name="Joubert Y."/>
            <person name="Kaplan A."/>
            <person name="Kroger N."/>
            <person name="Kroth P.G."/>
            <person name="La Roche J."/>
            <person name="Lindquist E."/>
            <person name="Lommer M."/>
            <person name="Martin-Jezequel V."/>
            <person name="Lopez P.J."/>
            <person name="Lucas S."/>
            <person name="Mangogna M."/>
            <person name="McGinnis K."/>
            <person name="Medlin L.K."/>
            <person name="Montsant A."/>
            <person name="Oudot-Le Secq M.P."/>
            <person name="Napoli C."/>
            <person name="Obornik M."/>
            <person name="Parker M.S."/>
            <person name="Petit J.L."/>
            <person name="Porcel B.M."/>
            <person name="Poulsen N."/>
            <person name="Robison M."/>
            <person name="Rychlewski L."/>
            <person name="Rynearson T.A."/>
            <person name="Schmutz J."/>
            <person name="Shapiro H."/>
            <person name="Siaut M."/>
            <person name="Stanley M."/>
            <person name="Sussman M.R."/>
            <person name="Taylor A.R."/>
            <person name="Vardi A."/>
            <person name="von Dassow P."/>
            <person name="Vyverman W."/>
            <person name="Willis A."/>
            <person name="Wyrwicz L.S."/>
            <person name="Rokhsar D.S."/>
            <person name="Weissenbach J."/>
            <person name="Armbrust E.V."/>
            <person name="Green B.R."/>
            <person name="Van de Peer Y."/>
            <person name="Grigoriev I.V."/>
        </authorList>
    </citation>
    <scope>NUCLEOTIDE SEQUENCE [LARGE SCALE GENOMIC DNA]</scope>
    <source>
        <strain evidence="2 3">CCMP1335</strain>
    </source>
</reference>
<evidence type="ECO:0000256" key="1">
    <source>
        <dbReference type="SAM" id="SignalP"/>
    </source>
</evidence>
<proteinExistence type="predicted"/>
<keyword evidence="3" id="KW-1185">Reference proteome</keyword>
<dbReference type="Proteomes" id="UP000001449">
    <property type="component" value="Chromosome 16"/>
</dbReference>
<dbReference type="AlphaFoldDB" id="B8LCN5"/>
<dbReference type="PaxDb" id="35128-Thaps10442"/>
<gene>
    <name evidence="2" type="ORF">THAPSDRAFT_10442</name>
</gene>
<sequence>MKFSKSTIAAALLFAANHFTLTNAQCRADTHPCIASDGITVGERMCVNLNKKRTNVDKCATPDEQIDFLANPAKQARCDCCNGTCASCSGSTCGNNGQLMCVTGPGKGKQGKNMERCVGEDGAQEDSVDYLNRGWGTCGACS</sequence>
<evidence type="ECO:0000313" key="3">
    <source>
        <dbReference type="Proteomes" id="UP000001449"/>
    </source>
</evidence>
<name>B8LCN5_THAPS</name>
<dbReference type="RefSeq" id="XP_002296729.1">
    <property type="nucleotide sequence ID" value="XM_002296693.1"/>
</dbReference>
<dbReference type="EMBL" id="DS999417">
    <property type="protein sequence ID" value="EED86930.1"/>
    <property type="molecule type" value="Genomic_DNA"/>
</dbReference>
<protein>
    <submittedName>
        <fullName evidence="2">Uncharacterized protein</fullName>
    </submittedName>
</protein>
<feature type="signal peptide" evidence="1">
    <location>
        <begin position="1"/>
        <end position="24"/>
    </location>
</feature>
<organism evidence="2 3">
    <name type="scientific">Thalassiosira pseudonana</name>
    <name type="common">Marine diatom</name>
    <name type="synonym">Cyclotella nana</name>
    <dbReference type="NCBI Taxonomy" id="35128"/>
    <lineage>
        <taxon>Eukaryota</taxon>
        <taxon>Sar</taxon>
        <taxon>Stramenopiles</taxon>
        <taxon>Ochrophyta</taxon>
        <taxon>Bacillariophyta</taxon>
        <taxon>Coscinodiscophyceae</taxon>
        <taxon>Thalassiosirophycidae</taxon>
        <taxon>Thalassiosirales</taxon>
        <taxon>Thalassiosiraceae</taxon>
        <taxon>Thalassiosira</taxon>
    </lineage>
</organism>